<evidence type="ECO:0000256" key="1">
    <source>
        <dbReference type="SAM" id="Phobius"/>
    </source>
</evidence>
<dbReference type="InterPro" id="IPR011989">
    <property type="entry name" value="ARM-like"/>
</dbReference>
<dbReference type="PANTHER" id="PTHR12697:SF5">
    <property type="entry name" value="DEOXYHYPUSINE HYDROXYLASE"/>
    <property type="match status" value="1"/>
</dbReference>
<dbReference type="Pfam" id="PF13646">
    <property type="entry name" value="HEAT_2"/>
    <property type="match status" value="2"/>
</dbReference>
<keyword evidence="3" id="KW-1185">Reference proteome</keyword>
<accession>A0A498GYN7</accession>
<sequence>MNTGEFGWRSSAWQKLVVIILVTALFIALELVVHYGFGIDIIYTHFFYPLLILAAFWYQRRAVYLGVFLAGAHITVEYLQNAAIEPGVLVRAMMFIAVAYILGYLFELLERRYADYHSYLTGYTDRGADSGRHLETGEEGAGAAVHPRDLQRLIGNLQSKNPDVRYKAAEALGALKNPRAVEPLAALLADEESGVRWKAAEALGQMGRAAVEPLTESLSDPNVDVRWMAAVALGDIGDPRAIDPLLKALEDEDTYVRSRAAMALGRIGEPARDALIAALRSEKENVRWGAALALGSIGGESTIEALIRTLDDASPHVRHRVIGALDEIGSPAIPYLIRGFNACTPTSCQSIAEAFGGIGRPAVEPLTRALRDGRWEVRAGAAASLGEIGDPTGVDALIESLDDERPEVAAAARNALKQMKKL</sequence>
<dbReference type="Gene3D" id="1.25.10.10">
    <property type="entry name" value="Leucine-rich Repeat Variant"/>
    <property type="match status" value="3"/>
</dbReference>
<dbReference type="Pfam" id="PF03130">
    <property type="entry name" value="HEAT_PBS"/>
    <property type="match status" value="2"/>
</dbReference>
<reference evidence="2 3" key="1">
    <citation type="journal article" date="2015" name="Int. J. Syst. Evol. Microbiol.">
        <title>Methanoculleus taiwanensis sp. nov., a methanogen isolated from deep marine sediment at the deformation front area near Taiwan.</title>
        <authorList>
            <person name="Weng C.Y."/>
            <person name="Chen S.C."/>
            <person name="Lai M.C."/>
            <person name="Wu S.Y."/>
            <person name="Lin S."/>
            <person name="Yang T.F."/>
            <person name="Chen P.C."/>
        </authorList>
    </citation>
    <scope>NUCLEOTIDE SEQUENCE [LARGE SCALE GENOMIC DNA]</scope>
    <source>
        <strain evidence="2 3">CYW4</strain>
    </source>
</reference>
<dbReference type="Proteomes" id="UP000290932">
    <property type="component" value="Unassembled WGS sequence"/>
</dbReference>
<dbReference type="PANTHER" id="PTHR12697">
    <property type="entry name" value="PBS LYASE HEAT-LIKE PROTEIN"/>
    <property type="match status" value="1"/>
</dbReference>
<keyword evidence="1" id="KW-1133">Transmembrane helix</keyword>
<dbReference type="EMBL" id="LHQS01000002">
    <property type="protein sequence ID" value="RXE55672.1"/>
    <property type="molecule type" value="Genomic_DNA"/>
</dbReference>
<evidence type="ECO:0008006" key="4">
    <source>
        <dbReference type="Google" id="ProtNLM"/>
    </source>
</evidence>
<evidence type="ECO:0000313" key="3">
    <source>
        <dbReference type="Proteomes" id="UP000290932"/>
    </source>
</evidence>
<feature type="transmembrane region" description="Helical" evidence="1">
    <location>
        <begin position="12"/>
        <end position="35"/>
    </location>
</feature>
<gene>
    <name evidence="2" type="ORF">ABH15_05370</name>
</gene>
<dbReference type="GO" id="GO:0016491">
    <property type="term" value="F:oxidoreductase activity"/>
    <property type="evidence" value="ECO:0007669"/>
    <property type="project" value="TreeGrafter"/>
</dbReference>
<protein>
    <recommendedName>
        <fullName evidence="4">PBS lyase</fullName>
    </recommendedName>
</protein>
<feature type="transmembrane region" description="Helical" evidence="1">
    <location>
        <begin position="63"/>
        <end position="82"/>
    </location>
</feature>
<dbReference type="AlphaFoldDB" id="A0A498GYN7"/>
<keyword evidence="1" id="KW-0472">Membrane</keyword>
<proteinExistence type="predicted"/>
<organism evidence="2 3">
    <name type="scientific">Methanoculleus taiwanensis</name>
    <dbReference type="NCBI Taxonomy" id="1550565"/>
    <lineage>
        <taxon>Archaea</taxon>
        <taxon>Methanobacteriati</taxon>
        <taxon>Methanobacteriota</taxon>
        <taxon>Stenosarchaea group</taxon>
        <taxon>Methanomicrobia</taxon>
        <taxon>Methanomicrobiales</taxon>
        <taxon>Methanomicrobiaceae</taxon>
        <taxon>Methanoculleus</taxon>
    </lineage>
</organism>
<comment type="caution">
    <text evidence="2">The sequence shown here is derived from an EMBL/GenBank/DDBJ whole genome shotgun (WGS) entry which is preliminary data.</text>
</comment>
<dbReference type="SUPFAM" id="SSF48371">
    <property type="entry name" value="ARM repeat"/>
    <property type="match status" value="2"/>
</dbReference>
<dbReference type="InterPro" id="IPR004155">
    <property type="entry name" value="PBS_lyase_HEAT"/>
</dbReference>
<feature type="transmembrane region" description="Helical" evidence="1">
    <location>
        <begin position="41"/>
        <end position="58"/>
    </location>
</feature>
<name>A0A498GYN7_9EURY</name>
<evidence type="ECO:0000313" key="2">
    <source>
        <dbReference type="EMBL" id="RXE55672.1"/>
    </source>
</evidence>
<dbReference type="SMART" id="SM00567">
    <property type="entry name" value="EZ_HEAT"/>
    <property type="match status" value="8"/>
</dbReference>
<dbReference type="OrthoDB" id="10495at2157"/>
<dbReference type="RefSeq" id="WP_128693356.1">
    <property type="nucleotide sequence ID" value="NZ_LHQS01000002.1"/>
</dbReference>
<feature type="transmembrane region" description="Helical" evidence="1">
    <location>
        <begin position="88"/>
        <end position="106"/>
    </location>
</feature>
<dbReference type="InterPro" id="IPR016024">
    <property type="entry name" value="ARM-type_fold"/>
</dbReference>
<keyword evidence="1" id="KW-0812">Transmembrane</keyword>